<feature type="region of interest" description="Disordered" evidence="1">
    <location>
        <begin position="627"/>
        <end position="678"/>
    </location>
</feature>
<feature type="compositionally biased region" description="Polar residues" evidence="1">
    <location>
        <begin position="627"/>
        <end position="643"/>
    </location>
</feature>
<evidence type="ECO:0000313" key="3">
    <source>
        <dbReference type="EMBL" id="CEG36831.1"/>
    </source>
</evidence>
<feature type="transmembrane region" description="Helical" evidence="2">
    <location>
        <begin position="1000"/>
        <end position="1021"/>
    </location>
</feature>
<feature type="region of interest" description="Disordered" evidence="1">
    <location>
        <begin position="218"/>
        <end position="248"/>
    </location>
</feature>
<evidence type="ECO:0000256" key="2">
    <source>
        <dbReference type="SAM" id="Phobius"/>
    </source>
</evidence>
<sequence>MDADDEPAMAYFLPDGIADDSPPKQIHTKSSFGPIGGRSPAASSNRSSAASSLSASDALQSSKASSSRNDVDFSSLNDQPYPTLQLSHFGSDSGPSSSSRLSNALLSDLGGTIHTPRALRGLETSVRSAPNSGTSSEPFSSELNDSTAVGRAGAIRSPTSIFGRKLEVATNLSMEGDHGASRLYECPKPQHLYQGRGTSTYIASRESTRSFVSSSMQTWPSLGVAPPRRILQRPPGLSPPGLHNSNLTEGKISQKSIKSQDMTQNHVSGPQLESFQRFSASPKSGGSDLSSSGRTYSQDNDVQYDSSLFSRMRLSMGVIRDDLERKRADKQGISNSDLSELNTRSNNATMYSRKLVDLASTLENQMPMTSSKTNGKSTLATRRILTKAREDILAIESRSDLRAKALEFTMDANRSFSTSHKAPMMARQTTFPVTRDSSSVYESKFNIDQSKRMWSDVGSSTLNAGGNGKKGLLDQSEHTTSMMTAPPGFDKRGKINMREHWTENHDDVKLQTRSGLVGSFSKANEKPTFRRQVYREKQTKESAHEKMLPKDVSVLAASPRFAQSSSQNNKWSNESQMSSTSRKKRSQNLLNNAKNNSLSQPIEAGLATSNLENDNVAEAIHVHPKWCSTNDTSVTNNGAASSSSEEDTERFSAHAESLLDPSNEMNHKPLPSSDLLKDKQISVDSSTEMFREANKKASLSNDVLSHSDRSVLDAEQANLAVDEESASSVKPLIVSESRRVALNNEANSLDLNQHSRTESFDKKHDPKENRKDKPKKEKAEKKKMSRKKEKRGLTSNSKISDAAHGSEARDDLYVPFTLVVGRVLLDLGSAVASAGQVALSGMWRSYWPIGRLSLTGIFAAMFSCVWSMLLSSCRRIMSGSLHGISLFFRVHRVAFRAILTHRHIGFCFSFLYGFPILVQYVLPWAPPWAPVCLWYAFLVQLFCTNGSTAMVTTFRVILPLVFLVEGISHHSFLLDLNGAELLLTSFIISALKINNLCSPIFFLSLAMQCLLAVFFGSELLVQWFQLTLALYSLYALAATDDGWFGMGDEEDELSCNPMNLHHSIADYNRHQAPPSAASIQKTKRLGRRALAYIRGRKFR</sequence>
<keyword evidence="2" id="KW-0812">Transmembrane</keyword>
<feature type="region of interest" description="Disordered" evidence="1">
    <location>
        <begin position="84"/>
        <end position="103"/>
    </location>
</feature>
<dbReference type="AlphaFoldDB" id="A0A0P1A945"/>
<protein>
    <submittedName>
        <fullName evidence="3">Uncharacterized protein</fullName>
    </submittedName>
</protein>
<keyword evidence="2" id="KW-1133">Transmembrane helix</keyword>
<keyword evidence="2" id="KW-0472">Membrane</keyword>
<dbReference type="RefSeq" id="XP_024573200.1">
    <property type="nucleotide sequence ID" value="XM_024722088.1"/>
</dbReference>
<feature type="compositionally biased region" description="Polar residues" evidence="1">
    <location>
        <begin position="125"/>
        <end position="145"/>
    </location>
</feature>
<dbReference type="STRING" id="4781.A0A0P1A945"/>
<evidence type="ECO:0000256" key="1">
    <source>
        <dbReference type="SAM" id="MobiDB-lite"/>
    </source>
</evidence>
<reference evidence="4" key="1">
    <citation type="submission" date="2014-09" db="EMBL/GenBank/DDBJ databases">
        <authorList>
            <person name="Sharma Rahul"/>
            <person name="Thines Marco"/>
        </authorList>
    </citation>
    <scope>NUCLEOTIDE SEQUENCE [LARGE SCALE GENOMIC DNA]</scope>
</reference>
<feature type="region of interest" description="Disordered" evidence="1">
    <location>
        <begin position="277"/>
        <end position="300"/>
    </location>
</feature>
<feature type="compositionally biased region" description="Low complexity" evidence="1">
    <location>
        <begin position="86"/>
        <end position="103"/>
    </location>
</feature>
<feature type="compositionally biased region" description="Low complexity" evidence="1">
    <location>
        <begin position="279"/>
        <end position="293"/>
    </location>
</feature>
<proteinExistence type="predicted"/>
<feature type="region of interest" description="Disordered" evidence="1">
    <location>
        <begin position="458"/>
        <end position="492"/>
    </location>
</feature>
<feature type="compositionally biased region" description="Basic and acidic residues" evidence="1">
    <location>
        <begin position="753"/>
        <end position="782"/>
    </location>
</feature>
<evidence type="ECO:0000313" key="4">
    <source>
        <dbReference type="Proteomes" id="UP000054928"/>
    </source>
</evidence>
<feature type="region of interest" description="Disordered" evidence="1">
    <location>
        <begin position="745"/>
        <end position="802"/>
    </location>
</feature>
<dbReference type="OMA" id="FIHIHRV"/>
<feature type="transmembrane region" description="Helical" evidence="2">
    <location>
        <begin position="904"/>
        <end position="922"/>
    </location>
</feature>
<dbReference type="OrthoDB" id="79610at2759"/>
<dbReference type="Proteomes" id="UP000054928">
    <property type="component" value="Unassembled WGS sequence"/>
</dbReference>
<dbReference type="GeneID" id="36399141"/>
<name>A0A0P1A945_PLAHL</name>
<feature type="compositionally biased region" description="Polar residues" evidence="1">
    <location>
        <begin position="561"/>
        <end position="580"/>
    </location>
</feature>
<feature type="region of interest" description="Disordered" evidence="1">
    <location>
        <begin position="560"/>
        <end position="586"/>
    </location>
</feature>
<feature type="region of interest" description="Disordered" evidence="1">
    <location>
        <begin position="1"/>
        <end position="79"/>
    </location>
</feature>
<accession>A0A0P1A945</accession>
<keyword evidence="4" id="KW-1185">Reference proteome</keyword>
<feature type="compositionally biased region" description="Low complexity" evidence="1">
    <location>
        <begin position="39"/>
        <end position="67"/>
    </location>
</feature>
<feature type="region of interest" description="Disordered" evidence="1">
    <location>
        <begin position="116"/>
        <end position="145"/>
    </location>
</feature>
<dbReference type="EMBL" id="CCYD01000252">
    <property type="protein sequence ID" value="CEG36831.1"/>
    <property type="molecule type" value="Genomic_DNA"/>
</dbReference>
<feature type="transmembrane region" description="Helical" evidence="2">
    <location>
        <begin position="934"/>
        <end position="964"/>
    </location>
</feature>
<feature type="transmembrane region" description="Helical" evidence="2">
    <location>
        <begin position="852"/>
        <end position="870"/>
    </location>
</feature>
<organism evidence="3 4">
    <name type="scientific">Plasmopara halstedii</name>
    <name type="common">Downy mildew of sunflower</name>
    <dbReference type="NCBI Taxonomy" id="4781"/>
    <lineage>
        <taxon>Eukaryota</taxon>
        <taxon>Sar</taxon>
        <taxon>Stramenopiles</taxon>
        <taxon>Oomycota</taxon>
        <taxon>Peronosporomycetes</taxon>
        <taxon>Peronosporales</taxon>
        <taxon>Peronosporaceae</taxon>
        <taxon>Plasmopara</taxon>
    </lineage>
</organism>